<evidence type="ECO:0000256" key="2">
    <source>
        <dbReference type="SAM" id="MobiDB-lite"/>
    </source>
</evidence>
<reference evidence="3 4" key="2">
    <citation type="submission" date="2018-11" db="EMBL/GenBank/DDBJ databases">
        <authorList>
            <consortium name="Pathogen Informatics"/>
        </authorList>
    </citation>
    <scope>NUCLEOTIDE SEQUENCE [LARGE SCALE GENOMIC DNA]</scope>
    <source>
        <strain evidence="3 4">Egypt</strain>
    </source>
</reference>
<feature type="region of interest" description="Disordered" evidence="2">
    <location>
        <begin position="2032"/>
        <end position="2095"/>
    </location>
</feature>
<feature type="region of interest" description="Disordered" evidence="2">
    <location>
        <begin position="1657"/>
        <end position="1862"/>
    </location>
</feature>
<evidence type="ECO:0000256" key="1">
    <source>
        <dbReference type="SAM" id="Coils"/>
    </source>
</evidence>
<keyword evidence="4" id="KW-1185">Reference proteome</keyword>
<feature type="region of interest" description="Disordered" evidence="2">
    <location>
        <begin position="1992"/>
        <end position="2018"/>
    </location>
</feature>
<feature type="region of interest" description="Disordered" evidence="2">
    <location>
        <begin position="287"/>
        <end position="333"/>
    </location>
</feature>
<feature type="compositionally biased region" description="Polar residues" evidence="2">
    <location>
        <begin position="1544"/>
        <end position="1578"/>
    </location>
</feature>
<keyword evidence="1" id="KW-0175">Coiled coil</keyword>
<feature type="compositionally biased region" description="Basic and acidic residues" evidence="2">
    <location>
        <begin position="1810"/>
        <end position="1825"/>
    </location>
</feature>
<accession>A0A183AEI3</accession>
<feature type="region of interest" description="Disordered" evidence="2">
    <location>
        <begin position="1540"/>
        <end position="1578"/>
    </location>
</feature>
<name>A0A183AEI3_9TREM</name>
<feature type="compositionally biased region" description="Polar residues" evidence="2">
    <location>
        <begin position="1178"/>
        <end position="1189"/>
    </location>
</feature>
<feature type="compositionally biased region" description="Low complexity" evidence="2">
    <location>
        <begin position="1253"/>
        <end position="1262"/>
    </location>
</feature>
<feature type="region of interest" description="Disordered" evidence="2">
    <location>
        <begin position="229"/>
        <end position="248"/>
    </location>
</feature>
<feature type="compositionally biased region" description="Basic and acidic residues" evidence="2">
    <location>
        <begin position="292"/>
        <end position="314"/>
    </location>
</feature>
<feature type="compositionally biased region" description="Polar residues" evidence="2">
    <location>
        <begin position="1735"/>
        <end position="1748"/>
    </location>
</feature>
<feature type="compositionally biased region" description="Polar residues" evidence="2">
    <location>
        <begin position="1702"/>
        <end position="1724"/>
    </location>
</feature>
<dbReference type="Proteomes" id="UP000272942">
    <property type="component" value="Unassembled WGS sequence"/>
</dbReference>
<feature type="compositionally biased region" description="Polar residues" evidence="2">
    <location>
        <begin position="986"/>
        <end position="1006"/>
    </location>
</feature>
<protein>
    <submittedName>
        <fullName evidence="5">4_1_CTD domain-containing protein</fullName>
    </submittedName>
</protein>
<feature type="region of interest" description="Disordered" evidence="2">
    <location>
        <begin position="986"/>
        <end position="1027"/>
    </location>
</feature>
<feature type="compositionally biased region" description="Polar residues" evidence="2">
    <location>
        <begin position="1959"/>
        <end position="1974"/>
    </location>
</feature>
<feature type="compositionally biased region" description="Polar residues" evidence="2">
    <location>
        <begin position="2081"/>
        <end position="2095"/>
    </location>
</feature>
<feature type="compositionally biased region" description="Polar residues" evidence="2">
    <location>
        <begin position="142"/>
        <end position="160"/>
    </location>
</feature>
<feature type="compositionally biased region" description="Polar residues" evidence="2">
    <location>
        <begin position="2053"/>
        <end position="2062"/>
    </location>
</feature>
<feature type="compositionally biased region" description="Polar residues" evidence="2">
    <location>
        <begin position="2032"/>
        <end position="2045"/>
    </location>
</feature>
<gene>
    <name evidence="3" type="ORF">ECPE_LOCUS5368</name>
</gene>
<feature type="compositionally biased region" description="Polar residues" evidence="2">
    <location>
        <begin position="434"/>
        <end position="449"/>
    </location>
</feature>
<feature type="compositionally biased region" description="Basic and acidic residues" evidence="2">
    <location>
        <begin position="1749"/>
        <end position="1764"/>
    </location>
</feature>
<feature type="compositionally biased region" description="Basic and acidic residues" evidence="2">
    <location>
        <begin position="1774"/>
        <end position="1784"/>
    </location>
</feature>
<reference evidence="5" key="1">
    <citation type="submission" date="2016-06" db="UniProtKB">
        <authorList>
            <consortium name="WormBaseParasite"/>
        </authorList>
    </citation>
    <scope>IDENTIFICATION</scope>
</reference>
<proteinExistence type="predicted"/>
<feature type="region of interest" description="Disordered" evidence="2">
    <location>
        <begin position="135"/>
        <end position="170"/>
    </location>
</feature>
<sequence>MKACSPRPTICVFVELLPLSDETAEVHTTDKSTTLNGQQTSQNLETIDDKPLETDIQTERNSEPIGEIQDDGISRNLKTSSESIDPKVNITVDEEDETIELLKKRTTMNTDIGVKINEEVTETSAAGPDLKQELPESATIGGHNQNTDSDSHTVQDNTPSAFGDNAFISESNPSTITIQSENVKKKTDDSFNGDTSGITHTLPAAAFHVDEGDKSENDGTIEMGNAKVSRPITADESDENSEALEDSIRSSTKMNTTVEHASRTTQLMKNHSNTGMSVTQVGIHVIDQTDSTEDKVETPSRESAKDEVLKRVDESDPVETGGGEDAEPAPLSGANEQVISSISADDSISDSNRNISAEEKQKILDVLRSRLNDSVHTMDTDKDRENSVTVTTLKAVGEFSESDGIAEAHRTDKPTAMAAQLTLQNSETVLHNAPETNSRTEGNSETIVENSDDGIDQGLKTVSESIDPSVNITFDEENTIIELVKNRALVNTDIAVTANEEAPETSAGASNSTEGLPEIDETRNTEDKEAQSVTVHVTPSNSVVQGAVSTEANSSPTAAQWEQENIKTDDLVRSDKTGAPNSQLKTILPGDMADNATDFGNSVPNVANTVLVTNVFDEHETNSGLLEEPNQETKRTIVTSEEDSDISPLLTNSADVNTSPTLIKSDIVDHAVLDSTKENVDVSLEELGDKSTKEVMENGGEKQTFIGEEKVDHSEVNHTIGVDKSGEISTADDQLTRDSRTSLMKEEEQKIVEILKNHLATEENNIEAGNQKMTENESGYLPISVDEPPVTTLSTFASPGVNITGTAPVDSVINTTNERNLPTHQNNFSFVPPFNEELRSVTERVGVGQTEVQLEQTMNESSTFKKGEMRTEESFDIKVHPNVAVNKIDEQQTEVMHDPIGNHIVDLETNPPRLAENNLVGESSTTSRSVIDPWVETGTAAEQLDNFNVSNEMHWTAANEHSQQSTHENVTIGDEPTMMTELKGSNAANETDNQAEGMESTTSPEENPNKRNDQLEVDKDETVDANTQSTKAIPHLVPNREMDTSMVDVSEQHSSIRETALTIPDFSPTVEHTDLSLIKPEGESSIMSQVGDIDNLEIVSAQIQSPLSFGMQTEKHNAPLIMGTDQTEIKPILSEINRSQYTQVSSPTDYVPSVHMVGIDSTNLSPIGQMNSSLKLDGKSANNVIPNETSKMHNVDESMADDENSIEIPKDREQITDSTFTHLSFDPDMNNTGGEPDPNQLANFGDGESTSENNNNSNNNNSHNRDDVTTTENEMVDKSVDMQPMSTSTHSVDLGTVTEQRTTTTTTNFDQFTGQVTSTNAPQIYDSEGGNNPVEPDPNVHVTPPTVDANGDGETDWTTHAISNGLSDTDAVKFGTPDLTQVTESVKLPDEMGKTTLPITSGSDITQLETVPAPNMTDTNTEETATPTEHSTMIYGNEKTGQSIETQLTSDHTQAAQVLDHQLIEKPKTVEITVTHERKMDGTTELQTAVTEPMEFTTDTQSNKNVAFEMGSTSLENGSDTFDGLLTQEDMNGANKATIKESANKGTGQISTEESQTASTSFVNQERDSSPINEQPRQSAITYNSEAIISDHKVFGTVQSQELGTDSPSIDFEQNGTGTFGPHDPDLGNNLEGVETIGDITTKVQNPTEAWNLLQQTTTPSTPSQDIVPTKPSVIETEPPEKKTTGSETPWWYTAPGEKSDNQFVDASPGFQSNGVQKDTQFTDSGPHFVKSYDQFGNSNRFSPSTSSTDEREPNADLESHPEPDAQEVTPIKPDVDSSDHVIEGEPLSSLIKGTDDSVGSVENSQQDVVSEKSKVNIFKNDHSADPSVLIQSNREETEPPSRHTLIADEENTNPERKSPSVGEFISNRTVNEVSLEKPDLNSEAHVTLNINQPITENSKLEKDAVESYQEQSPFTTPDNLPIHRMQMNGYQNTDEQWSSTDEVQSNGIEDSLGDKNGNIDQHLSQDNRWTTPYSGENEIRTAQKIVSKQISEDPDLSDSVRVENPAVPINPPMDHQMDVESRGFAVDLSQKVDNSSASKPNNEAENVPTLDPGSNSINFEQNPGPPKWIIENSDVDTEGRQTVTDGETPSVNGTQLSQLDSGQFGTFPHLMALPFHLALEFSTVFIVLPVKWHC</sequence>
<feature type="region of interest" description="Disordered" evidence="2">
    <location>
        <begin position="434"/>
        <end position="455"/>
    </location>
</feature>
<feature type="coiled-coil region" evidence="1">
    <location>
        <begin position="744"/>
        <end position="772"/>
    </location>
</feature>
<evidence type="ECO:0000313" key="5">
    <source>
        <dbReference type="WBParaSite" id="ECPE_0000538101-mRNA-1"/>
    </source>
</evidence>
<feature type="compositionally biased region" description="Basic and acidic residues" evidence="2">
    <location>
        <begin position="1007"/>
        <end position="1022"/>
    </location>
</feature>
<evidence type="ECO:0000313" key="4">
    <source>
        <dbReference type="Proteomes" id="UP000272942"/>
    </source>
</evidence>
<dbReference type="EMBL" id="UZAN01042223">
    <property type="protein sequence ID" value="VDP75341.1"/>
    <property type="molecule type" value="Genomic_DNA"/>
</dbReference>
<feature type="region of interest" description="Disordered" evidence="2">
    <location>
        <begin position="1178"/>
        <end position="1268"/>
    </location>
</feature>
<evidence type="ECO:0000313" key="3">
    <source>
        <dbReference type="EMBL" id="VDP75341.1"/>
    </source>
</evidence>
<organism evidence="5">
    <name type="scientific">Echinostoma caproni</name>
    <dbReference type="NCBI Taxonomy" id="27848"/>
    <lineage>
        <taxon>Eukaryota</taxon>
        <taxon>Metazoa</taxon>
        <taxon>Spiralia</taxon>
        <taxon>Lophotrochozoa</taxon>
        <taxon>Platyhelminthes</taxon>
        <taxon>Trematoda</taxon>
        <taxon>Digenea</taxon>
        <taxon>Plagiorchiida</taxon>
        <taxon>Echinostomata</taxon>
        <taxon>Echinostomatoidea</taxon>
        <taxon>Echinostomatidae</taxon>
        <taxon>Echinostoma</taxon>
    </lineage>
</organism>
<dbReference type="WBParaSite" id="ECPE_0000538101-mRNA-1">
    <property type="protein sequence ID" value="ECPE_0000538101-mRNA-1"/>
    <property type="gene ID" value="ECPE_0000538101"/>
</dbReference>
<feature type="region of interest" description="Disordered" evidence="2">
    <location>
        <begin position="1945"/>
        <end position="1974"/>
    </location>
</feature>
<feature type="region of interest" description="Disordered" evidence="2">
    <location>
        <begin position="499"/>
        <end position="518"/>
    </location>
</feature>
<feature type="compositionally biased region" description="Acidic residues" evidence="2">
    <location>
        <begin position="235"/>
        <end position="245"/>
    </location>
</feature>